<evidence type="ECO:0000259" key="9">
    <source>
        <dbReference type="Pfam" id="PF12371"/>
    </source>
</evidence>
<keyword evidence="3" id="KW-0812">Transmembrane</keyword>
<evidence type="ECO:0000256" key="3">
    <source>
        <dbReference type="ARBA" id="ARBA00022692"/>
    </source>
</evidence>
<feature type="compositionally biased region" description="Basic and acidic residues" evidence="7">
    <location>
        <begin position="1408"/>
        <end position="1423"/>
    </location>
</feature>
<dbReference type="InterPro" id="IPR055437">
    <property type="entry name" value="TMEM131L_Ig_5"/>
</dbReference>
<evidence type="ECO:0000256" key="6">
    <source>
        <dbReference type="ARBA" id="ARBA00023136"/>
    </source>
</evidence>
<dbReference type="InterPro" id="IPR039877">
    <property type="entry name" value="TMEM131-like"/>
</dbReference>
<keyword evidence="4 8" id="KW-0732">Signal</keyword>
<comment type="subcellular location">
    <subcellularLocation>
        <location evidence="1">Membrane</location>
        <topology evidence="1">Single-pass type I membrane protein</topology>
    </subcellularLocation>
</comment>
<evidence type="ECO:0000256" key="1">
    <source>
        <dbReference type="ARBA" id="ARBA00004479"/>
    </source>
</evidence>
<evidence type="ECO:0000256" key="8">
    <source>
        <dbReference type="SAM" id="SignalP"/>
    </source>
</evidence>
<dbReference type="InterPro" id="IPR056311">
    <property type="entry name" value="TMEM131_Ig_2"/>
</dbReference>
<accession>A0A9J2PTY4</accession>
<evidence type="ECO:0000256" key="4">
    <source>
        <dbReference type="ARBA" id="ARBA00022729"/>
    </source>
</evidence>
<reference evidence="14" key="1">
    <citation type="submission" date="2023-03" db="UniProtKB">
        <authorList>
            <consortium name="WormBaseParasite"/>
        </authorList>
    </citation>
    <scope>IDENTIFICATION</scope>
</reference>
<dbReference type="Pfam" id="PF12371">
    <property type="entry name" value="TMEM131_like_N"/>
    <property type="match status" value="1"/>
</dbReference>
<dbReference type="Pfam" id="PF24499">
    <property type="entry name" value="Ig_TMEM131L_4"/>
    <property type="match status" value="1"/>
</dbReference>
<keyword evidence="6" id="KW-0472">Membrane</keyword>
<feature type="region of interest" description="Disordered" evidence="7">
    <location>
        <begin position="1556"/>
        <end position="1608"/>
    </location>
</feature>
<feature type="domain" description="TMEM131 second Ig-like" evidence="10">
    <location>
        <begin position="188"/>
        <end position="296"/>
    </location>
</feature>
<dbReference type="Pfam" id="PF24501">
    <property type="entry name" value="Ig_TMEM131L_5"/>
    <property type="match status" value="1"/>
</dbReference>
<feature type="compositionally biased region" description="Polar residues" evidence="7">
    <location>
        <begin position="1679"/>
        <end position="1693"/>
    </location>
</feature>
<organism evidence="13 14">
    <name type="scientific">Ascaris lumbricoides</name>
    <name type="common">Giant roundworm</name>
    <dbReference type="NCBI Taxonomy" id="6252"/>
    <lineage>
        <taxon>Eukaryota</taxon>
        <taxon>Metazoa</taxon>
        <taxon>Ecdysozoa</taxon>
        <taxon>Nematoda</taxon>
        <taxon>Chromadorea</taxon>
        <taxon>Rhabditida</taxon>
        <taxon>Spirurina</taxon>
        <taxon>Ascaridomorpha</taxon>
        <taxon>Ascaridoidea</taxon>
        <taxon>Ascarididae</taxon>
        <taxon>Ascaris</taxon>
    </lineage>
</organism>
<dbReference type="Gene3D" id="2.60.40.10">
    <property type="entry name" value="Immunoglobulins"/>
    <property type="match status" value="1"/>
</dbReference>
<dbReference type="InterPro" id="IPR022113">
    <property type="entry name" value="TMEM131L_N"/>
</dbReference>
<evidence type="ECO:0000259" key="12">
    <source>
        <dbReference type="Pfam" id="PF24501"/>
    </source>
</evidence>
<evidence type="ECO:0000313" key="13">
    <source>
        <dbReference type="Proteomes" id="UP000036681"/>
    </source>
</evidence>
<comment type="similarity">
    <text evidence="2">Belongs to the TMEM131 family.</text>
</comment>
<feature type="compositionally biased region" description="Basic and acidic residues" evidence="7">
    <location>
        <begin position="1475"/>
        <end position="1485"/>
    </location>
</feature>
<keyword evidence="13" id="KW-1185">Reference proteome</keyword>
<evidence type="ECO:0000259" key="10">
    <source>
        <dbReference type="Pfam" id="PF24495"/>
    </source>
</evidence>
<dbReference type="PANTHER" id="PTHR22050">
    <property type="entry name" value="RW1 PROTEIN HOMOLOG"/>
    <property type="match status" value="1"/>
</dbReference>
<feature type="compositionally biased region" description="Polar residues" evidence="7">
    <location>
        <begin position="1840"/>
        <end position="1855"/>
    </location>
</feature>
<protein>
    <submittedName>
        <fullName evidence="14">Transmembrane protein 131-like N-terminal domain-containing protein</fullName>
    </submittedName>
</protein>
<feature type="region of interest" description="Disordered" evidence="7">
    <location>
        <begin position="1325"/>
        <end position="1450"/>
    </location>
</feature>
<feature type="compositionally biased region" description="Low complexity" evidence="7">
    <location>
        <begin position="1528"/>
        <end position="1538"/>
    </location>
</feature>
<evidence type="ECO:0000256" key="2">
    <source>
        <dbReference type="ARBA" id="ARBA00006682"/>
    </source>
</evidence>
<keyword evidence="5" id="KW-1133">Transmembrane helix</keyword>
<feature type="compositionally biased region" description="Basic residues" evidence="7">
    <location>
        <begin position="1650"/>
        <end position="1660"/>
    </location>
</feature>
<feature type="domain" description="TMEM131L fifth Ig-like" evidence="12">
    <location>
        <begin position="1061"/>
        <end position="1124"/>
    </location>
</feature>
<dbReference type="PANTHER" id="PTHR22050:SF0">
    <property type="entry name" value="TRANSMEMBRANE PROTEIN 131 HOMOLOG"/>
    <property type="match status" value="1"/>
</dbReference>
<evidence type="ECO:0000313" key="14">
    <source>
        <dbReference type="WBParaSite" id="ALUE_0001290301-mRNA-1"/>
    </source>
</evidence>
<sequence>MCERRVCSVALRSLLLVLCMLEGSALGGTLFAEDTPSDINIDLPVMATAFVQTGNELHYFSDVEYHENLIGGAPVKSGVENEPMLNNQLQFSPKELNFGEQSVGVPHQQKVRVHNPTASTVRFDAISGSTVHFHCSFPEQKTVKPGEATSFDVVFLPRQEGPIDNVLFVHSSLGTFTYTVRGRGASNPYRLRPFVGARVPLNGTFVSAVQLHNPHASTLRITEMYTSGGDLHLELPDVAPDTTHHSSLWHSRRDLSPIKNVPKEDKEIAPYQTKTVMNAKMLAAKERNANAYIKIKTDLKKRKAVSGRDGEMETEERSEETLIVPLEVEITKKRGIFATVDLLDFGLIRWGEKSRQLTLEIVSTLEKGIDIESLYVERSDEPNGIHMEFASKPPISIKCGARQQPGAPKAIAKVMFDSKLLKPQTGGAKLLRYKGRIIADSRGGNYNVSVPYVATVYTGSLEQSADETAFHSQLEPPVSHGVSLTNNLPFGVAAWNISLGANARRSFVAKLLSRVVTLAPGESKPVFWLKYMRKEEDGFVSHCTLHTNVTTFSVPIVIFSGKLRVSLYSIDQSQLDFGLMDAGDSRSIQFAITNENPVAVKVKQLRNALPSMTSLTLLGIEAGNHTVLSNTKARDWSRIWQQGMDFILPGHSFAVFKYTLVAPSDRSVLRDAFVIESDFERMTFPVKYSLDEGTVVSVPERLSFLRAFPGKMSSLALQVYSTFKRDMYVLRMSTLSHDPRIFFESFPADSPPVLKADQLSNLGRVLFMPGATCTDNCYVGMPLHTADGQWFTYGIKLPQNLAEIDSYLYKRLRRKWLAIKADGKHLVNATVIIDTDQVKHFAIPLQGELVWPRLLTKSVVHFPLTAVGNFTIVNLTLTNPSSLPVVVQLLPLVIYPDAESLVDFFRDELESPLTDPIEMNETLMFSLRDTELFTLKPDSPVPKLREQLERVLGIQIPKFTLSMLLQPGMKVRIRVGFLPSDYTLRSSLLLIRNNLTVMEPVVLYGRGAHMDMQVEGRAARSKDPLMFEIQPHHLSDCHNPKRLTHKLFTTLTVKRSFTVINSGEVAFTIVNMSLNNIPCENRGFKILNCHPFTLAPNETHIVDIAYTPDFLMSWNEAALQFYMHMNGTSWLFPLGASVPRHLLSKCHAALPRPPFESLMYYSCVSALVFCLVCVVACAYLEGDRTVTCAIRQQYSQSRRVFDLNALDPNGLGRQVIPGSSTTGDKKHSPRRHVLHYAEDANIFVRSFWQTANGVLWLFSFVWQFRSDEPSPTTKNGRNRTLKAPVVKSIHVQTTSYIRQSGARTSLSSPYDSMGTTVVFTRINKDSKSTGTSDAGTLRLRQTPVVTPKSPKMNGEPRNAKNKGSANTTSSSLLSQTKSADISPSPATTNKSFGIGMSGSSTVTAKSSGTRDEEGMRGWTERKYGTKAVDSGRRRRSESASDATLMGPTPANTEERLKRNEALMDGGRSRNYGGLRRKEAVSRSGEELSTAGGNIHRQDGKSHIMVEQSKRKLSKSHSLQREGRTERTSSMSSDMDSDLMLSGESNLITARSPSINISDTSYNASERTRDWLSPPSERALDERSEAGFSDASAAPEWADVPPINNSDGNVDEDFSALAAAAERLFDSTDTNVTAPVSTAIVSPTKSGQHQQSKRNTRKKRNNSNNKTSYASSRSASCSSLDTNSAPKETNNPSSHPRGRRRSQQKGGAAGALGTKGDDKPDGLRPSAFIQQLQMERKQAEERYLKKKNKSNEEPREVWPGFNLKLPALAENLWDTDFDVNNDPSVGGATTAVLGDIPVWRPPHVRSTNWPPTPDTPTRNDVAQSVLAFRLNPQAEPFVVGASNNSSMPRTTRNESSPPIGPVQASGLFDGLMDDPLGLSGSLFGRGATNIWASGAAIPNIATSANSAITPESGDTNPAAVYWAEKFLADQEDDK</sequence>
<dbReference type="InterPro" id="IPR013783">
    <property type="entry name" value="Ig-like_fold"/>
</dbReference>
<dbReference type="Proteomes" id="UP000036681">
    <property type="component" value="Unplaced"/>
</dbReference>
<feature type="compositionally biased region" description="Basic and acidic residues" evidence="7">
    <location>
        <begin position="1495"/>
        <end position="1509"/>
    </location>
</feature>
<dbReference type="InterPro" id="IPR055436">
    <property type="entry name" value="Ig_TMEM131L_4"/>
</dbReference>
<feature type="domain" description="TMEM131L fourth Ig-like" evidence="11">
    <location>
        <begin position="860"/>
        <end position="1008"/>
    </location>
</feature>
<dbReference type="WBParaSite" id="ALUE_0001290301-mRNA-1">
    <property type="protein sequence ID" value="ALUE_0001290301-mRNA-1"/>
    <property type="gene ID" value="ALUE_0001290301"/>
</dbReference>
<evidence type="ECO:0000256" key="7">
    <source>
        <dbReference type="SAM" id="MobiDB-lite"/>
    </source>
</evidence>
<feature type="compositionally biased region" description="Polar residues" evidence="7">
    <location>
        <begin position="1638"/>
        <end position="1649"/>
    </location>
</feature>
<evidence type="ECO:0000256" key="5">
    <source>
        <dbReference type="ARBA" id="ARBA00022989"/>
    </source>
</evidence>
<feature type="signal peptide" evidence="8">
    <location>
        <begin position="1"/>
        <end position="27"/>
    </location>
</feature>
<feature type="region of interest" description="Disordered" evidence="7">
    <location>
        <begin position="1837"/>
        <end position="1858"/>
    </location>
</feature>
<name>A0A9J2PTY4_ASCLU</name>
<dbReference type="GO" id="GO:0016020">
    <property type="term" value="C:membrane"/>
    <property type="evidence" value="ECO:0007669"/>
    <property type="project" value="UniProtKB-SubCell"/>
</dbReference>
<feature type="region of interest" description="Disordered" evidence="7">
    <location>
        <begin position="1464"/>
        <end position="1538"/>
    </location>
</feature>
<feature type="domain" description="Transmembrane protein 131-like N-terminal" evidence="9">
    <location>
        <begin position="89"/>
        <end position="170"/>
    </location>
</feature>
<feature type="chain" id="PRO_5039900892" evidence="8">
    <location>
        <begin position="28"/>
        <end position="1933"/>
    </location>
</feature>
<proteinExistence type="inferred from homology"/>
<dbReference type="Pfam" id="PF24495">
    <property type="entry name" value="Ig_TMEM131_2"/>
    <property type="match status" value="1"/>
</dbReference>
<feature type="compositionally biased region" description="Low complexity" evidence="7">
    <location>
        <begin position="1661"/>
        <end position="1678"/>
    </location>
</feature>
<evidence type="ECO:0000259" key="11">
    <source>
        <dbReference type="Pfam" id="PF24499"/>
    </source>
</evidence>
<feature type="region of interest" description="Disordered" evidence="7">
    <location>
        <begin position="1638"/>
        <end position="1723"/>
    </location>
</feature>
<feature type="compositionally biased region" description="Polar residues" evidence="7">
    <location>
        <begin position="1375"/>
        <end position="1407"/>
    </location>
</feature>